<accession>A0A2P2LUH7</accession>
<feature type="coiled-coil region" evidence="1">
    <location>
        <begin position="3"/>
        <end position="30"/>
    </location>
</feature>
<proteinExistence type="predicted"/>
<keyword evidence="2" id="KW-0812">Transmembrane</keyword>
<organism evidence="3">
    <name type="scientific">Rhizophora mucronata</name>
    <name type="common">Asiatic mangrove</name>
    <dbReference type="NCBI Taxonomy" id="61149"/>
    <lineage>
        <taxon>Eukaryota</taxon>
        <taxon>Viridiplantae</taxon>
        <taxon>Streptophyta</taxon>
        <taxon>Embryophyta</taxon>
        <taxon>Tracheophyta</taxon>
        <taxon>Spermatophyta</taxon>
        <taxon>Magnoliopsida</taxon>
        <taxon>eudicotyledons</taxon>
        <taxon>Gunneridae</taxon>
        <taxon>Pentapetalae</taxon>
        <taxon>rosids</taxon>
        <taxon>fabids</taxon>
        <taxon>Malpighiales</taxon>
        <taxon>Rhizophoraceae</taxon>
        <taxon>Rhizophora</taxon>
    </lineage>
</organism>
<name>A0A2P2LUH7_RHIMU</name>
<feature type="transmembrane region" description="Helical" evidence="2">
    <location>
        <begin position="96"/>
        <end position="119"/>
    </location>
</feature>
<reference evidence="3" key="1">
    <citation type="submission" date="2018-02" db="EMBL/GenBank/DDBJ databases">
        <title>Rhizophora mucronata_Transcriptome.</title>
        <authorList>
            <person name="Meera S.P."/>
            <person name="Sreeshan A."/>
            <person name="Augustine A."/>
        </authorList>
    </citation>
    <scope>NUCLEOTIDE SEQUENCE</scope>
    <source>
        <tissue evidence="3">Leaf</tissue>
    </source>
</reference>
<sequence>MEVAGFKRCVDEISQKVDNLEQRVNEVEQFYLNKSRKQPIGSKAGSVLKDKDKGRHVPRIKKQQELVSCSEAAAEKRMQELIRQFGAILHQAVSDFLVSSFVIACYLFLAYTFNFFFFISHHIICSLTSDHKA</sequence>
<dbReference type="AlphaFoldDB" id="A0A2P2LUH7"/>
<evidence type="ECO:0000313" key="3">
    <source>
        <dbReference type="EMBL" id="MBX21628.1"/>
    </source>
</evidence>
<keyword evidence="2" id="KW-1133">Transmembrane helix</keyword>
<keyword evidence="1" id="KW-0175">Coiled coil</keyword>
<dbReference type="EMBL" id="GGEC01041144">
    <property type="protein sequence ID" value="MBX21628.1"/>
    <property type="molecule type" value="Transcribed_RNA"/>
</dbReference>
<evidence type="ECO:0000256" key="1">
    <source>
        <dbReference type="SAM" id="Coils"/>
    </source>
</evidence>
<protein>
    <submittedName>
        <fullName evidence="3">Uncharacterized protein MANES_07G103100</fullName>
    </submittedName>
</protein>
<keyword evidence="2" id="KW-0472">Membrane</keyword>
<evidence type="ECO:0000256" key="2">
    <source>
        <dbReference type="SAM" id="Phobius"/>
    </source>
</evidence>